<evidence type="ECO:0000313" key="2">
    <source>
        <dbReference type="EMBL" id="VDN24348.1"/>
    </source>
</evidence>
<dbReference type="EMBL" id="UYRV01108451">
    <property type="protein sequence ID" value="VDN24348.1"/>
    <property type="molecule type" value="Genomic_DNA"/>
</dbReference>
<feature type="chain" id="PRO_5018151990" evidence="1">
    <location>
        <begin position="21"/>
        <end position="202"/>
    </location>
</feature>
<dbReference type="AlphaFoldDB" id="A0A3P7MP83"/>
<sequence length="202" mass="22827">MSFSPLWLVLCVLTISDASAAGTTPSVRLAKLQSWPLTPLTKFANLFVERYGMQRIMYDTLLFSLRICLPQRLFSDGPIRLMDGTTVEVADSPMSDKNGGYFLRYLFSGDNVVASMRLKAPDPLESSQLDSTKWKLNYKILDFTHYATTMIGNLASAFFMSDSKSCFLRQYFRKLDEKVLIYHAVAVKGFRKSGWGRGSNNN</sequence>
<evidence type="ECO:0000256" key="1">
    <source>
        <dbReference type="SAM" id="SignalP"/>
    </source>
</evidence>
<reference evidence="2 3" key="1">
    <citation type="submission" date="2018-11" db="EMBL/GenBank/DDBJ databases">
        <authorList>
            <consortium name="Pathogen Informatics"/>
        </authorList>
    </citation>
    <scope>NUCLEOTIDE SEQUENCE [LARGE SCALE GENOMIC DNA]</scope>
</reference>
<name>A0A3P7MP83_CYLGO</name>
<keyword evidence="1" id="KW-0732">Signal</keyword>
<evidence type="ECO:0000313" key="3">
    <source>
        <dbReference type="Proteomes" id="UP000271889"/>
    </source>
</evidence>
<gene>
    <name evidence="2" type="ORF">CGOC_LOCUS9811</name>
</gene>
<protein>
    <submittedName>
        <fullName evidence="2">Uncharacterized protein</fullName>
    </submittedName>
</protein>
<organism evidence="2 3">
    <name type="scientific">Cylicostephanus goldi</name>
    <name type="common">Nematode worm</name>
    <dbReference type="NCBI Taxonomy" id="71465"/>
    <lineage>
        <taxon>Eukaryota</taxon>
        <taxon>Metazoa</taxon>
        <taxon>Ecdysozoa</taxon>
        <taxon>Nematoda</taxon>
        <taxon>Chromadorea</taxon>
        <taxon>Rhabditida</taxon>
        <taxon>Rhabditina</taxon>
        <taxon>Rhabditomorpha</taxon>
        <taxon>Strongyloidea</taxon>
        <taxon>Strongylidae</taxon>
        <taxon>Cylicostephanus</taxon>
    </lineage>
</organism>
<feature type="signal peptide" evidence="1">
    <location>
        <begin position="1"/>
        <end position="20"/>
    </location>
</feature>
<proteinExistence type="predicted"/>
<keyword evidence="3" id="KW-1185">Reference proteome</keyword>
<dbReference type="Proteomes" id="UP000271889">
    <property type="component" value="Unassembled WGS sequence"/>
</dbReference>
<accession>A0A3P7MP83</accession>